<feature type="binding site" evidence="11">
    <location>
        <position position="110"/>
    </location>
    <ligand>
        <name>S-adenosyl-L-methionine</name>
        <dbReference type="ChEBI" id="CHEBI:59789"/>
    </ligand>
</feature>
<dbReference type="GO" id="GO:0008650">
    <property type="term" value="F:rRNA (uridine-2'-O-)-methyltransferase activity"/>
    <property type="evidence" value="ECO:0007669"/>
    <property type="project" value="UniProtKB-UniRule"/>
</dbReference>
<keyword evidence="17" id="KW-1185">Reference proteome</keyword>
<feature type="active site" description="Proton acceptor" evidence="11 12">
    <location>
        <position position="190"/>
    </location>
</feature>
<accession>A0A0P7X525</accession>
<dbReference type="Proteomes" id="UP000182800">
    <property type="component" value="Unassembled WGS sequence"/>
</dbReference>
<evidence type="ECO:0000256" key="10">
    <source>
        <dbReference type="ARBA" id="ARBA00048970"/>
    </source>
</evidence>
<comment type="subcellular location">
    <subcellularLocation>
        <location evidence="11">Cytoplasm</location>
    </subcellularLocation>
</comment>
<evidence type="ECO:0000313" key="16">
    <source>
        <dbReference type="Proteomes" id="UP000050497"/>
    </source>
</evidence>
<evidence type="ECO:0000256" key="8">
    <source>
        <dbReference type="ARBA" id="ARBA00041995"/>
    </source>
</evidence>
<keyword evidence="3 11" id="KW-0808">Transferase</keyword>
<name>A0A0P7X525_9HYPH</name>
<dbReference type="InterPro" id="IPR015507">
    <property type="entry name" value="rRNA-MeTfrase_E"/>
</dbReference>
<evidence type="ECO:0000256" key="9">
    <source>
        <dbReference type="ARBA" id="ARBA00042745"/>
    </source>
</evidence>
<dbReference type="OrthoDB" id="9790080at2"/>
<evidence type="ECO:0000313" key="14">
    <source>
        <dbReference type="EMBL" id="KPQ10005.1"/>
    </source>
</evidence>
<dbReference type="EMBL" id="FMBM01000002">
    <property type="protein sequence ID" value="SCC80804.1"/>
    <property type="molecule type" value="Genomic_DNA"/>
</dbReference>
<sequence>MSQNSSHPPRALKVKLKKARGRTPSQQRWLQRQLNDPYVLRARREGWRSRAAFKLLELDDKFRFLEPGQRIVDLGAAPGGWSQVAARKIGIVDESGAEREKARGKIVGIDLLPIEPMPGAEFIEMDFLDDDAPARLVALLGGPADVVMSDMAANATGHKKTDHLRIMGLAETGAEFARSVLAQGGTYIAKVLRGGTEGALLADLKRDFANVRHFKPPSSRSDSAELFVIAMGYRGEDRVAAEQGDAG</sequence>
<comment type="caution">
    <text evidence="14">The sequence shown here is derived from an EMBL/GenBank/DDBJ whole genome shotgun (WGS) entry which is preliminary data.</text>
</comment>
<feature type="binding site" evidence="11">
    <location>
        <position position="81"/>
    </location>
    <ligand>
        <name>S-adenosyl-L-methionine</name>
        <dbReference type="ChEBI" id="CHEBI:59789"/>
    </ligand>
</feature>
<keyword evidence="4 11" id="KW-0949">S-adenosyl-L-methionine</keyword>
<dbReference type="EMBL" id="LJSX01000020">
    <property type="protein sequence ID" value="KPQ10005.1"/>
    <property type="molecule type" value="Genomic_DNA"/>
</dbReference>
<evidence type="ECO:0000259" key="13">
    <source>
        <dbReference type="Pfam" id="PF01728"/>
    </source>
</evidence>
<evidence type="ECO:0000256" key="5">
    <source>
        <dbReference type="ARBA" id="ARBA00037569"/>
    </source>
</evidence>
<dbReference type="PANTHER" id="PTHR10920:SF18">
    <property type="entry name" value="RRNA METHYLTRANSFERASE 2, MITOCHONDRIAL"/>
    <property type="match status" value="1"/>
</dbReference>
<dbReference type="InterPro" id="IPR002877">
    <property type="entry name" value="RNA_MeTrfase_FtsJ_dom"/>
</dbReference>
<keyword evidence="11" id="KW-0963">Cytoplasm</keyword>
<comment type="function">
    <text evidence="5 11">Specifically methylates the uridine in position 2552 of 23S rRNA at the 2'-O position of the ribose in the fully assembled 50S ribosomal subunit.</text>
</comment>
<evidence type="ECO:0000256" key="6">
    <source>
        <dbReference type="ARBA" id="ARBA00038861"/>
    </source>
</evidence>
<evidence type="ECO:0000313" key="17">
    <source>
        <dbReference type="Proteomes" id="UP000182800"/>
    </source>
</evidence>
<dbReference type="Proteomes" id="UP000050497">
    <property type="component" value="Unassembled WGS sequence"/>
</dbReference>
<dbReference type="PATRIC" id="fig|1653334.4.peg.164"/>
<dbReference type="InterPro" id="IPR050082">
    <property type="entry name" value="RNA_methyltr_RlmE"/>
</dbReference>
<keyword evidence="1 11" id="KW-0698">rRNA processing</keyword>
<evidence type="ECO:0000256" key="11">
    <source>
        <dbReference type="HAMAP-Rule" id="MF_01547"/>
    </source>
</evidence>
<keyword evidence="2 11" id="KW-0489">Methyltransferase</keyword>
<evidence type="ECO:0000313" key="15">
    <source>
        <dbReference type="EMBL" id="SCC80804.1"/>
    </source>
</evidence>
<dbReference type="AlphaFoldDB" id="A0A0P7X525"/>
<dbReference type="InterPro" id="IPR029063">
    <property type="entry name" value="SAM-dependent_MTases_sf"/>
</dbReference>
<dbReference type="GO" id="GO:0005737">
    <property type="term" value="C:cytoplasm"/>
    <property type="evidence" value="ECO:0007669"/>
    <property type="project" value="UniProtKB-SubCell"/>
</dbReference>
<organism evidence="14 16">
    <name type="scientific">Saliniramus fredricksonii</name>
    <dbReference type="NCBI Taxonomy" id="1653334"/>
    <lineage>
        <taxon>Bacteria</taxon>
        <taxon>Pseudomonadati</taxon>
        <taxon>Pseudomonadota</taxon>
        <taxon>Alphaproteobacteria</taxon>
        <taxon>Hyphomicrobiales</taxon>
        <taxon>Salinarimonadaceae</taxon>
        <taxon>Saliniramus</taxon>
    </lineage>
</organism>
<proteinExistence type="inferred from homology"/>
<dbReference type="RefSeq" id="WP_074444633.1">
    <property type="nucleotide sequence ID" value="NZ_FMBM01000002.1"/>
</dbReference>
<feature type="binding site" evidence="11">
    <location>
        <position position="126"/>
    </location>
    <ligand>
        <name>S-adenosyl-L-methionine</name>
        <dbReference type="ChEBI" id="CHEBI:59789"/>
    </ligand>
</feature>
<feature type="binding site" evidence="11">
    <location>
        <position position="79"/>
    </location>
    <ligand>
        <name>S-adenosyl-L-methionine</name>
        <dbReference type="ChEBI" id="CHEBI:59789"/>
    </ligand>
</feature>
<evidence type="ECO:0000256" key="2">
    <source>
        <dbReference type="ARBA" id="ARBA00022603"/>
    </source>
</evidence>
<evidence type="ECO:0000256" key="12">
    <source>
        <dbReference type="PIRSR" id="PIRSR005461-1"/>
    </source>
</evidence>
<dbReference type="SUPFAM" id="SSF53335">
    <property type="entry name" value="S-adenosyl-L-methionine-dependent methyltransferases"/>
    <property type="match status" value="1"/>
</dbReference>
<dbReference type="PANTHER" id="PTHR10920">
    <property type="entry name" value="RIBOSOMAL RNA METHYLTRANSFERASE"/>
    <property type="match status" value="1"/>
</dbReference>
<dbReference type="EC" id="2.1.1.166" evidence="6 11"/>
<evidence type="ECO:0000256" key="1">
    <source>
        <dbReference type="ARBA" id="ARBA00022552"/>
    </source>
</evidence>
<feature type="domain" description="Ribosomal RNA methyltransferase FtsJ" evidence="13">
    <location>
        <begin position="47"/>
        <end position="233"/>
    </location>
</feature>
<dbReference type="Gene3D" id="3.40.50.150">
    <property type="entry name" value="Vaccinia Virus protein VP39"/>
    <property type="match status" value="1"/>
</dbReference>
<dbReference type="Pfam" id="PF01728">
    <property type="entry name" value="FtsJ"/>
    <property type="match status" value="1"/>
</dbReference>
<comment type="similarity">
    <text evidence="11">Belongs to the class I-like SAM-binding methyltransferase superfamily. RNA methyltransferase RlmE family.</text>
</comment>
<evidence type="ECO:0000256" key="7">
    <source>
        <dbReference type="ARBA" id="ARBA00041129"/>
    </source>
</evidence>
<dbReference type="PIRSF" id="PIRSF005461">
    <property type="entry name" value="23S_rRNA_mtase"/>
    <property type="match status" value="1"/>
</dbReference>
<reference evidence="14 16" key="1">
    <citation type="submission" date="2015-09" db="EMBL/GenBank/DDBJ databases">
        <title>Identification and resolution of microdiversity through metagenomic sequencing of parallel consortia.</title>
        <authorList>
            <person name="Nelson W.C."/>
            <person name="Romine M.F."/>
            <person name="Lindemann S.R."/>
        </authorList>
    </citation>
    <scope>NUCLEOTIDE SEQUENCE [LARGE SCALE GENOMIC DNA]</scope>
    <source>
        <strain evidence="14">HL-109</strain>
    </source>
</reference>
<reference evidence="15 17" key="2">
    <citation type="submission" date="2016-08" db="EMBL/GenBank/DDBJ databases">
        <authorList>
            <person name="Varghese N."/>
            <person name="Submissions Spin"/>
        </authorList>
    </citation>
    <scope>NUCLEOTIDE SEQUENCE [LARGE SCALE GENOMIC DNA]</scope>
    <source>
        <strain evidence="15 17">HL-109</strain>
    </source>
</reference>
<gene>
    <name evidence="11 14" type="primary">rrmJ</name>
    <name evidence="11" type="synonym">ftsJ</name>
    <name evidence="11" type="synonym">rlmE</name>
    <name evidence="15" type="ORF">GA0071312_1732</name>
    <name evidence="14" type="ORF">HLUCCO17_12930</name>
</gene>
<dbReference type="STRING" id="1653334.GA0071312_1732"/>
<protein>
    <recommendedName>
        <fullName evidence="7 11">Ribosomal RNA large subunit methyltransferase E</fullName>
        <ecNumber evidence="6 11">2.1.1.166</ecNumber>
    </recommendedName>
    <alternativeName>
        <fullName evidence="9 11">23S rRNA Um2552 methyltransferase</fullName>
    </alternativeName>
    <alternativeName>
        <fullName evidence="8 11">rRNA (uridine-2'-O-)-methyltransferase</fullName>
    </alternativeName>
</protein>
<feature type="binding site" evidence="11">
    <location>
        <position position="150"/>
    </location>
    <ligand>
        <name>S-adenosyl-L-methionine</name>
        <dbReference type="ChEBI" id="CHEBI:59789"/>
    </ligand>
</feature>
<evidence type="ECO:0000256" key="4">
    <source>
        <dbReference type="ARBA" id="ARBA00022691"/>
    </source>
</evidence>
<evidence type="ECO:0000256" key="3">
    <source>
        <dbReference type="ARBA" id="ARBA00022679"/>
    </source>
</evidence>
<dbReference type="HAMAP" id="MF_01547">
    <property type="entry name" value="RNA_methyltr_E"/>
    <property type="match status" value="1"/>
</dbReference>
<comment type="catalytic activity">
    <reaction evidence="10 11">
        <text>uridine(2552) in 23S rRNA + S-adenosyl-L-methionine = 2'-O-methyluridine(2552) in 23S rRNA + S-adenosyl-L-homocysteine + H(+)</text>
        <dbReference type="Rhea" id="RHEA:42720"/>
        <dbReference type="Rhea" id="RHEA-COMP:10202"/>
        <dbReference type="Rhea" id="RHEA-COMP:10203"/>
        <dbReference type="ChEBI" id="CHEBI:15378"/>
        <dbReference type="ChEBI" id="CHEBI:57856"/>
        <dbReference type="ChEBI" id="CHEBI:59789"/>
        <dbReference type="ChEBI" id="CHEBI:65315"/>
        <dbReference type="ChEBI" id="CHEBI:74478"/>
        <dbReference type="EC" id="2.1.1.166"/>
    </reaction>
</comment>